<dbReference type="PANTHER" id="PTHR31569">
    <property type="entry name" value="SWIM-TYPE DOMAIN-CONTAINING PROTEIN"/>
    <property type="match status" value="1"/>
</dbReference>
<evidence type="ECO:0000259" key="1">
    <source>
        <dbReference type="Pfam" id="PF21056"/>
    </source>
</evidence>
<gene>
    <name evidence="2" type="ORF">BV898_18820</name>
</gene>
<evidence type="ECO:0000313" key="3">
    <source>
        <dbReference type="Proteomes" id="UP000192578"/>
    </source>
</evidence>
<dbReference type="Proteomes" id="UP000192578">
    <property type="component" value="Unassembled WGS sequence"/>
</dbReference>
<dbReference type="InterPro" id="IPR052579">
    <property type="entry name" value="Zinc_finger_SWIM"/>
</dbReference>
<protein>
    <recommendedName>
        <fullName evidence="1">ZSWIM1/3 RNaseH-like domain-containing protein</fullName>
    </recommendedName>
</protein>
<evidence type="ECO:0000313" key="2">
    <source>
        <dbReference type="EMBL" id="OWA54416.1"/>
    </source>
</evidence>
<dbReference type="AlphaFoldDB" id="A0A9X6NPR2"/>
<feature type="domain" description="ZSWIM1/3 RNaseH-like" evidence="1">
    <location>
        <begin position="23"/>
        <end position="107"/>
    </location>
</feature>
<keyword evidence="3" id="KW-1185">Reference proteome</keyword>
<accession>A0A9X6NPR2</accession>
<sequence length="128" mass="14841">MLDVTLLELCGADNKKGETRTHIVDGTYKIKKVGYCMYAVICEDRHGYEQPMALEFLANEQDDNILFFVQAVKEILPGWNRVEVGFVDKDFQQIKVLRKELPQTQILLYVLHAINWLKAKIGWLLSQK</sequence>
<name>A0A9X6NPR2_HYPEX</name>
<reference evidence="3" key="1">
    <citation type="submission" date="2017-01" db="EMBL/GenBank/DDBJ databases">
        <title>Comparative genomics of anhydrobiosis in the tardigrade Hypsibius dujardini.</title>
        <authorList>
            <person name="Yoshida Y."/>
            <person name="Koutsovoulos G."/>
            <person name="Laetsch D."/>
            <person name="Stevens L."/>
            <person name="Kumar S."/>
            <person name="Horikawa D."/>
            <person name="Ishino K."/>
            <person name="Komine S."/>
            <person name="Tomita M."/>
            <person name="Blaxter M."/>
            <person name="Arakawa K."/>
        </authorList>
    </citation>
    <scope>NUCLEOTIDE SEQUENCE [LARGE SCALE GENOMIC DNA]</scope>
    <source>
        <strain evidence="3">Z151</strain>
    </source>
</reference>
<dbReference type="EMBL" id="MTYJ01000404">
    <property type="protein sequence ID" value="OWA54416.1"/>
    <property type="molecule type" value="Genomic_DNA"/>
</dbReference>
<organism evidence="2 3">
    <name type="scientific">Hypsibius exemplaris</name>
    <name type="common">Freshwater tardigrade</name>
    <dbReference type="NCBI Taxonomy" id="2072580"/>
    <lineage>
        <taxon>Eukaryota</taxon>
        <taxon>Metazoa</taxon>
        <taxon>Ecdysozoa</taxon>
        <taxon>Tardigrada</taxon>
        <taxon>Eutardigrada</taxon>
        <taxon>Parachela</taxon>
        <taxon>Hypsibioidea</taxon>
        <taxon>Hypsibiidae</taxon>
        <taxon>Hypsibius</taxon>
    </lineage>
</organism>
<dbReference type="PANTHER" id="PTHR31569:SF4">
    <property type="entry name" value="SWIM-TYPE DOMAIN-CONTAINING PROTEIN"/>
    <property type="match status" value="1"/>
</dbReference>
<proteinExistence type="predicted"/>
<dbReference type="Pfam" id="PF21056">
    <property type="entry name" value="ZSWIM1-3_RNaseH-like"/>
    <property type="match status" value="1"/>
</dbReference>
<dbReference type="OrthoDB" id="10058032at2759"/>
<dbReference type="InterPro" id="IPR048324">
    <property type="entry name" value="ZSWIM1-3_RNaseH-like"/>
</dbReference>
<comment type="caution">
    <text evidence="2">The sequence shown here is derived from an EMBL/GenBank/DDBJ whole genome shotgun (WGS) entry which is preliminary data.</text>
</comment>